<dbReference type="InterPro" id="IPR044943">
    <property type="entry name" value="NOS_dom_1"/>
</dbReference>
<dbReference type="Proteomes" id="UP001530377">
    <property type="component" value="Unassembled WGS sequence"/>
</dbReference>
<keyword evidence="5" id="KW-0349">Heme</keyword>
<evidence type="ECO:0000256" key="5">
    <source>
        <dbReference type="ARBA" id="ARBA00022617"/>
    </source>
</evidence>
<dbReference type="SUPFAM" id="SSF52218">
    <property type="entry name" value="Flavoproteins"/>
    <property type="match status" value="1"/>
</dbReference>
<evidence type="ECO:0000256" key="9">
    <source>
        <dbReference type="ARBA" id="ARBA00023002"/>
    </source>
</evidence>
<protein>
    <recommendedName>
        <fullName evidence="4">nitric-oxide synthase (NADPH)</fullName>
        <ecNumber evidence="4">1.14.13.39</ecNumber>
    </recommendedName>
</protein>
<dbReference type="Gene3D" id="3.90.440.10">
    <property type="entry name" value="Nitric Oxide Synthase,Heme Domain,Chain A domain 2"/>
    <property type="match status" value="1"/>
</dbReference>
<dbReference type="InterPro" id="IPR029039">
    <property type="entry name" value="Flavoprotein-like_sf"/>
</dbReference>
<evidence type="ECO:0000256" key="8">
    <source>
        <dbReference type="ARBA" id="ARBA00022860"/>
    </source>
</evidence>
<dbReference type="GO" id="GO:0005516">
    <property type="term" value="F:calmodulin binding"/>
    <property type="evidence" value="ECO:0007669"/>
    <property type="project" value="UniProtKB-KW"/>
</dbReference>
<feature type="domain" description="Flavodoxin-like" evidence="12">
    <location>
        <begin position="573"/>
        <end position="720"/>
    </location>
</feature>
<keyword evidence="7" id="KW-0479">Metal-binding</keyword>
<keyword evidence="6" id="KW-0288">FMN</keyword>
<dbReference type="InterPro" id="IPR008254">
    <property type="entry name" value="Flavodoxin/NO_synth"/>
</dbReference>
<dbReference type="PRINTS" id="PR00369">
    <property type="entry name" value="FLAVODOXIN"/>
</dbReference>
<dbReference type="GO" id="GO:0004517">
    <property type="term" value="F:nitric-oxide synthase activity"/>
    <property type="evidence" value="ECO:0007669"/>
    <property type="project" value="UniProtKB-EC"/>
</dbReference>
<evidence type="ECO:0000256" key="2">
    <source>
        <dbReference type="ARBA" id="ARBA00001974"/>
    </source>
</evidence>
<dbReference type="PROSITE" id="PS50902">
    <property type="entry name" value="FLAVODOXIN_LIKE"/>
    <property type="match status" value="1"/>
</dbReference>
<dbReference type="InterPro" id="IPR004030">
    <property type="entry name" value="NOS_N"/>
</dbReference>
<dbReference type="SUPFAM" id="SSF63380">
    <property type="entry name" value="Riboflavin synthase domain-like"/>
    <property type="match status" value="1"/>
</dbReference>
<organism evidence="13 14">
    <name type="scientific">Cyclostephanos tholiformis</name>
    <dbReference type="NCBI Taxonomy" id="382380"/>
    <lineage>
        <taxon>Eukaryota</taxon>
        <taxon>Sar</taxon>
        <taxon>Stramenopiles</taxon>
        <taxon>Ochrophyta</taxon>
        <taxon>Bacillariophyta</taxon>
        <taxon>Coscinodiscophyceae</taxon>
        <taxon>Thalassiosirophycidae</taxon>
        <taxon>Stephanodiscales</taxon>
        <taxon>Stephanodiscaceae</taxon>
        <taxon>Cyclostephanos</taxon>
    </lineage>
</organism>
<comment type="cofactor">
    <cofactor evidence="2">
        <name>FAD</name>
        <dbReference type="ChEBI" id="CHEBI:57692"/>
    </cofactor>
</comment>
<keyword evidence="14" id="KW-1185">Reference proteome</keyword>
<dbReference type="InterPro" id="IPR044944">
    <property type="entry name" value="NOS_dom_3"/>
</dbReference>
<evidence type="ECO:0000256" key="1">
    <source>
        <dbReference type="ARBA" id="ARBA00001917"/>
    </source>
</evidence>
<evidence type="ECO:0000256" key="7">
    <source>
        <dbReference type="ARBA" id="ARBA00022723"/>
    </source>
</evidence>
<dbReference type="InterPro" id="IPR050607">
    <property type="entry name" value="NOS"/>
</dbReference>
<dbReference type="PANTHER" id="PTHR43410:SF1">
    <property type="entry name" value="NITRIC OXIDE SYNTHASE"/>
    <property type="match status" value="1"/>
</dbReference>
<dbReference type="Pfam" id="PF02898">
    <property type="entry name" value="NO_synthase"/>
    <property type="match status" value="1"/>
</dbReference>
<evidence type="ECO:0000259" key="12">
    <source>
        <dbReference type="PROSITE" id="PS50902"/>
    </source>
</evidence>
<dbReference type="Gene3D" id="3.90.340.10">
    <property type="entry name" value="Nitric Oxide Synthase, Chain A, domain 1"/>
    <property type="match status" value="1"/>
</dbReference>
<evidence type="ECO:0000256" key="4">
    <source>
        <dbReference type="ARBA" id="ARBA00012989"/>
    </source>
</evidence>
<accession>A0ABD3RFI0</accession>
<dbReference type="EMBL" id="JALLPB020000321">
    <property type="protein sequence ID" value="KAL3810526.1"/>
    <property type="molecule type" value="Genomic_DNA"/>
</dbReference>
<sequence>MKFPFSSCKLFNKNSFTSNDNSSRESLTERTRSTIGFERPKLRNLNDTADKASIDSKDHAAVDRHPTLTSISLCTTQDASDALREHDTNAMRLRRPSLTSLSSSRSVAEKCPFRHGTVYADPYPGYVHGNPKRGICPNGCRPVMTLDVTELESPREMLLREAVEFIQLYYHERNDEMQGTDGFLPCEERISAIKESIYATGTYVHTFDELQHGARVAWRNAPKCSNRKYWQQLKLLDQRMATSNKEIFDGCIEHLSKAMSSGVTEAYITVFQPATPGKELVGSYIWNDQLLQYAAYGNGDCHIGDPKNLRFTEMLKERFGWDGPPDGVKGEHDYLPLIVQAQGAEPELFELPQECARPVQIHHPRYPELTSLNMQWYPVPVVCALDLTVGGILYTAAPFNGWYATTEVLRDLTDECRFNMLIPVAKALGMETDSKPGEAPLWKDEVMHILSSAIYHSFKSAKIAIIDHHTLIDLFWTWYREEMQTRKYCPVNWKWVIPPMSSSTNRAYLGLSKAQEYTLKPAYLVGASPFQLEIKHFGKRDTSQAMDKLMKCVWLAIVFKKLVNRTRERKQPVAIVYASVTGNAAKYASDLGAILRSSCNVSFVDACGANAAEDILEGFPLIEVATLVIFVTSTQGNGELPSLARKFFSILFDKNGIILRGKHCAVLGFGSSSYPIFCGAASELSKMLAKVDAKEVVPRGLCDSVKGEGPTFYNWTTNLIMQLASMNGASRLMIKLSSDMKDSISSSLVKVRSMVNRVKVEVFAAKEVETSAAMSFMTKRSGSMGTISRRRSSLDTNGRRTSMDSFGSDSSVDGTISASIERIIQIISSSSTHTSNEEILEGLVKSREDIISSVAWAEGSEETTRKTSVVKIDLQSCGNEQIPRSELAVSWPLLSKSLNSLMSLEYFFEKHVALESPISMQACLDLSEIATSQKDRAVLKGFGNNNIVYENMCSMTGLKWINLFDTFPSLSKQVTINFLICYMKPNHARSYSIASCKEIVGSELHVVVGSTHVTRHVQ</sequence>
<keyword evidence="10" id="KW-0408">Iron</keyword>
<dbReference type="InterPro" id="IPR044940">
    <property type="entry name" value="NOS_dom_2"/>
</dbReference>
<evidence type="ECO:0000256" key="6">
    <source>
        <dbReference type="ARBA" id="ARBA00022643"/>
    </source>
</evidence>
<proteinExistence type="inferred from homology"/>
<comment type="cofactor">
    <cofactor evidence="1">
        <name>FMN</name>
        <dbReference type="ChEBI" id="CHEBI:58210"/>
    </cofactor>
</comment>
<comment type="similarity">
    <text evidence="3">Belongs to the NOS family.</text>
</comment>
<comment type="caution">
    <text evidence="13">The sequence shown here is derived from an EMBL/GenBank/DDBJ whole genome shotgun (WGS) entry which is preliminary data.</text>
</comment>
<feature type="region of interest" description="Disordered" evidence="11">
    <location>
        <begin position="785"/>
        <end position="810"/>
    </location>
</feature>
<dbReference type="InterPro" id="IPR017938">
    <property type="entry name" value="Riboflavin_synthase-like_b-brl"/>
</dbReference>
<gene>
    <name evidence="13" type="ORF">ACHAXA_009450</name>
</gene>
<evidence type="ECO:0000256" key="3">
    <source>
        <dbReference type="ARBA" id="ARBA00006267"/>
    </source>
</evidence>
<evidence type="ECO:0000313" key="14">
    <source>
        <dbReference type="Proteomes" id="UP001530377"/>
    </source>
</evidence>
<evidence type="ECO:0000313" key="13">
    <source>
        <dbReference type="EMBL" id="KAL3810526.1"/>
    </source>
</evidence>
<keyword evidence="8" id="KW-0112">Calmodulin-binding</keyword>
<dbReference type="Gene3D" id="3.90.1230.10">
    <property type="entry name" value="Nitric Oxide Synthase, Chain A, domain 3"/>
    <property type="match status" value="1"/>
</dbReference>
<dbReference type="SUPFAM" id="SSF56512">
    <property type="entry name" value="Nitric oxide (NO) synthase oxygenase domain"/>
    <property type="match status" value="1"/>
</dbReference>
<dbReference type="AlphaFoldDB" id="A0ABD3RFI0"/>
<evidence type="ECO:0000256" key="11">
    <source>
        <dbReference type="SAM" id="MobiDB-lite"/>
    </source>
</evidence>
<reference evidence="13 14" key="1">
    <citation type="submission" date="2024-10" db="EMBL/GenBank/DDBJ databases">
        <title>Updated reference genomes for cyclostephanoid diatoms.</title>
        <authorList>
            <person name="Roberts W.R."/>
            <person name="Alverson A.J."/>
        </authorList>
    </citation>
    <scope>NUCLEOTIDE SEQUENCE [LARGE SCALE GENOMIC DNA]</scope>
    <source>
        <strain evidence="13 14">AJA228-03</strain>
    </source>
</reference>
<dbReference type="PANTHER" id="PTHR43410">
    <property type="entry name" value="NITRIC OXIDE SYNTHASE OXYGENASE"/>
    <property type="match status" value="1"/>
</dbReference>
<dbReference type="Pfam" id="PF00258">
    <property type="entry name" value="Flavodoxin_1"/>
    <property type="match status" value="1"/>
</dbReference>
<dbReference type="InterPro" id="IPR001094">
    <property type="entry name" value="Flavdoxin-like"/>
</dbReference>
<dbReference type="GO" id="GO:0046872">
    <property type="term" value="F:metal ion binding"/>
    <property type="evidence" value="ECO:0007669"/>
    <property type="project" value="UniProtKB-KW"/>
</dbReference>
<dbReference type="InterPro" id="IPR036119">
    <property type="entry name" value="NOS_N_sf"/>
</dbReference>
<keyword evidence="6" id="KW-0285">Flavoprotein</keyword>
<dbReference type="EC" id="1.14.13.39" evidence="4"/>
<dbReference type="Gene3D" id="3.40.50.360">
    <property type="match status" value="1"/>
</dbReference>
<keyword evidence="9" id="KW-0560">Oxidoreductase</keyword>
<evidence type="ECO:0000256" key="10">
    <source>
        <dbReference type="ARBA" id="ARBA00023004"/>
    </source>
</evidence>
<name>A0ABD3RFI0_9STRA</name>